<feature type="compositionally biased region" description="Gly residues" evidence="1">
    <location>
        <begin position="201"/>
        <end position="211"/>
    </location>
</feature>
<organism evidence="2 3">
    <name type="scientific">Flavobacterium ichthyis</name>
    <dbReference type="NCBI Taxonomy" id="2698827"/>
    <lineage>
        <taxon>Bacteria</taxon>
        <taxon>Pseudomonadati</taxon>
        <taxon>Bacteroidota</taxon>
        <taxon>Flavobacteriia</taxon>
        <taxon>Flavobacteriales</taxon>
        <taxon>Flavobacteriaceae</taxon>
        <taxon>Flavobacterium</taxon>
    </lineage>
</organism>
<dbReference type="Proteomes" id="UP000798602">
    <property type="component" value="Unassembled WGS sequence"/>
</dbReference>
<comment type="caution">
    <text evidence="2">The sequence shown here is derived from an EMBL/GenBank/DDBJ whole genome shotgun (WGS) entry which is preliminary data.</text>
</comment>
<sequence>MVKDNHEHGEKVIAKNVDFSSFQKKVASKKSNLQFEKIDVLKNDASKQRESVGLIHTIFTNEIFYMEMENGMITYTLKASTNLENDQAITNIVYFSQNGNDFDYKVIRYFPSDNWLESYRNNPNTLFSGTIEGFNSTQVELSGVTYAKGGSMQCPIAQIPVWICAANNAHSFDDYVSGLCRVGENRIVAYNTVWGDCPNSGGGEGSGGGNPGNNENPGQDIIEIPTKPVVFQSFFQTFYDNSLNFDQQKYLNDHPDVKAEIENFVDAQGAITGVVSEEVSEYMQEILNHGLSSNLEEVNQEIIYMLNILEDGLVNGQAVVDAPNVPIVNMHNYLNCFDTSEPATITLYADQPTTGSHSIYGDDTVGHAFISIKQGTKIKTLGFYPQCSTCSILPNPNTMDPRDFISVAGVFGNDENHAYDVSVTTTINAIQLSNLIGFMNNIALSNPQYNLGSMNCTDLAILIFESQTNIDIPSCESPSPWKGQTPGTLGEILRNLSLPINVTRNTNGGTAPTNSDI</sequence>
<accession>A0ABW9Z7D8</accession>
<dbReference type="RefSeq" id="WP_166535584.1">
    <property type="nucleotide sequence ID" value="NZ_JAABLM010000001.1"/>
</dbReference>
<name>A0ABW9Z7D8_9FLAO</name>
<gene>
    <name evidence="2" type="ORF">GV828_00915</name>
</gene>
<feature type="region of interest" description="Disordered" evidence="1">
    <location>
        <begin position="201"/>
        <end position="220"/>
    </location>
</feature>
<protein>
    <submittedName>
        <fullName evidence="2">Uncharacterized protein</fullName>
    </submittedName>
</protein>
<reference evidence="3" key="1">
    <citation type="submission" date="2020-01" db="EMBL/GenBank/DDBJ databases">
        <title>Sphingomonas sp. strain CSW-10.</title>
        <authorList>
            <person name="Chen W.-M."/>
        </authorList>
    </citation>
    <scope>NUCLEOTIDE SEQUENCE [LARGE SCALE GENOMIC DNA]</scope>
    <source>
        <strain evidence="3">NST-5</strain>
    </source>
</reference>
<evidence type="ECO:0000313" key="3">
    <source>
        <dbReference type="Proteomes" id="UP000798602"/>
    </source>
</evidence>
<keyword evidence="3" id="KW-1185">Reference proteome</keyword>
<evidence type="ECO:0000256" key="1">
    <source>
        <dbReference type="SAM" id="MobiDB-lite"/>
    </source>
</evidence>
<evidence type="ECO:0000313" key="2">
    <source>
        <dbReference type="EMBL" id="NBL63754.1"/>
    </source>
</evidence>
<proteinExistence type="predicted"/>
<dbReference type="EMBL" id="JAABLM010000001">
    <property type="protein sequence ID" value="NBL63754.1"/>
    <property type="molecule type" value="Genomic_DNA"/>
</dbReference>